<evidence type="ECO:0000256" key="4">
    <source>
        <dbReference type="ARBA" id="ARBA00023002"/>
    </source>
</evidence>
<keyword evidence="2" id="KW-0963">Cytoplasm</keyword>
<dbReference type="EMBL" id="VJOL01000050">
    <property type="protein sequence ID" value="TSE28355.1"/>
    <property type="molecule type" value="Genomic_DNA"/>
</dbReference>
<keyword evidence="3" id="KW-0521">NADP</keyword>
<evidence type="ECO:0000313" key="5">
    <source>
        <dbReference type="EMBL" id="TSE28355.1"/>
    </source>
</evidence>
<organism evidence="5 6">
    <name type="scientific">Tepidimonas thermarum</name>
    <dbReference type="NCBI Taxonomy" id="335431"/>
    <lineage>
        <taxon>Bacteria</taxon>
        <taxon>Pseudomonadati</taxon>
        <taxon>Pseudomonadota</taxon>
        <taxon>Betaproteobacteria</taxon>
        <taxon>Burkholderiales</taxon>
        <taxon>Tepidimonas</taxon>
    </lineage>
</organism>
<evidence type="ECO:0000313" key="6">
    <source>
        <dbReference type="Proteomes" id="UP000318542"/>
    </source>
</evidence>
<dbReference type="Proteomes" id="UP000318542">
    <property type="component" value="Unassembled WGS sequence"/>
</dbReference>
<dbReference type="InterPro" id="IPR051721">
    <property type="entry name" value="Biopterin_syn/organic_redct"/>
</dbReference>
<dbReference type="GO" id="GO:0004757">
    <property type="term" value="F:sepiapterin reductase (NADP+) activity"/>
    <property type="evidence" value="ECO:0007669"/>
    <property type="project" value="TreeGrafter"/>
</dbReference>
<dbReference type="AlphaFoldDB" id="A0A554WXQ1"/>
<comment type="caution">
    <text evidence="5">The sequence shown here is derived from an EMBL/GenBank/DDBJ whole genome shotgun (WGS) entry which is preliminary data.</text>
</comment>
<protein>
    <submittedName>
        <fullName evidence="5">Benzil reductase ((S)-benzoin forming)</fullName>
        <ecNumber evidence="5">1.1.1.320</ecNumber>
    </submittedName>
</protein>
<keyword evidence="4 5" id="KW-0560">Oxidoreductase</keyword>
<dbReference type="Gene3D" id="3.40.50.720">
    <property type="entry name" value="NAD(P)-binding Rossmann-like Domain"/>
    <property type="match status" value="1"/>
</dbReference>
<dbReference type="PRINTS" id="PR00081">
    <property type="entry name" value="GDHRDH"/>
</dbReference>
<dbReference type="InterPro" id="IPR036291">
    <property type="entry name" value="NAD(P)-bd_dom_sf"/>
</dbReference>
<keyword evidence="6" id="KW-1185">Reference proteome</keyword>
<sequence length="266" mass="28882">MERRHLTILTGASRGLGRAMAEQLLAPERLLLTMERRPDTALAPLAAQRGAHLEQWSQDLSEPAEAAERLTRWLLTLHPATLASATLINNAALLPTIGPLQAGSGEELSRALRVGLEAPMHLTAAFLRVSDRWVQAHGWDGPRRVLNISSGLGRYPMAGQAIYCAVKAGLDHFSRCTALDEARRPHGARIVSLAPGVIDTDMQVQMRAGDPAGFPDRERFLRLHAQGQLTPAREAAQRVLAWLARPDFGDPCVADVRDATQTIPGG</sequence>
<gene>
    <name evidence="5" type="primary">yueD</name>
    <name evidence="5" type="ORF">Tther_02150</name>
</gene>
<evidence type="ECO:0000256" key="3">
    <source>
        <dbReference type="ARBA" id="ARBA00022857"/>
    </source>
</evidence>
<dbReference type="EC" id="1.1.1.320" evidence="5"/>
<dbReference type="InterPro" id="IPR002347">
    <property type="entry name" value="SDR_fam"/>
</dbReference>
<dbReference type="RefSeq" id="WP_143903751.1">
    <property type="nucleotide sequence ID" value="NZ_VJOL01000050.1"/>
</dbReference>
<dbReference type="GO" id="GO:0006729">
    <property type="term" value="P:tetrahydrobiopterin biosynthetic process"/>
    <property type="evidence" value="ECO:0007669"/>
    <property type="project" value="TreeGrafter"/>
</dbReference>
<evidence type="ECO:0000256" key="1">
    <source>
        <dbReference type="ARBA" id="ARBA00004496"/>
    </source>
</evidence>
<proteinExistence type="predicted"/>
<dbReference type="PANTHER" id="PTHR44085">
    <property type="entry name" value="SEPIAPTERIN REDUCTASE"/>
    <property type="match status" value="1"/>
</dbReference>
<dbReference type="GO" id="GO:0005737">
    <property type="term" value="C:cytoplasm"/>
    <property type="evidence" value="ECO:0007669"/>
    <property type="project" value="UniProtKB-SubCell"/>
</dbReference>
<name>A0A554WXQ1_9BURK</name>
<comment type="subcellular location">
    <subcellularLocation>
        <location evidence="1">Cytoplasm</location>
    </subcellularLocation>
</comment>
<dbReference type="OrthoDB" id="9794387at2"/>
<dbReference type="SUPFAM" id="SSF51735">
    <property type="entry name" value="NAD(P)-binding Rossmann-fold domains"/>
    <property type="match status" value="1"/>
</dbReference>
<evidence type="ECO:0000256" key="2">
    <source>
        <dbReference type="ARBA" id="ARBA00022490"/>
    </source>
</evidence>
<accession>A0A554WXQ1</accession>
<dbReference type="Pfam" id="PF00106">
    <property type="entry name" value="adh_short"/>
    <property type="match status" value="1"/>
</dbReference>
<reference evidence="5 6" key="1">
    <citation type="submission" date="2019-07" db="EMBL/GenBank/DDBJ databases">
        <title>Tepidimonas thermarum AA-1 draft genome.</title>
        <authorList>
            <person name="Da Costa M.S."/>
            <person name="Froufe H.J.C."/>
            <person name="Egas C."/>
            <person name="Albuquerque L."/>
        </authorList>
    </citation>
    <scope>NUCLEOTIDE SEQUENCE [LARGE SCALE GENOMIC DNA]</scope>
    <source>
        <strain evidence="5 6">AA-1</strain>
    </source>
</reference>
<dbReference type="PANTHER" id="PTHR44085:SF2">
    <property type="entry name" value="SEPIAPTERIN REDUCTASE"/>
    <property type="match status" value="1"/>
</dbReference>